<sequence length="457" mass="50276">MNASIRSLAATWKTRVNRFVETHPNVKAIVSNVGWLSLDTIVRMLTGLFLGTWVARYLQPGYFGEINYALAIAALVGAPAGLGITDILIRDLVKRPQDAANLLGTAFFSRMAAALVSYAILAVYSLTLPNSLTRQLLLISALTLCTQALTVAGLRFKADLRSKQLVIAGNIGFAVSALVRIFLVLLRRPVVEFAWVAVIETGVAAVMTVIIYAQCYSDLPKWRFEPATASRLLGESWPLILSAVAVTTYMRIDQVMLAQMLGTKQVGLYTAATKLSEITYIVPSILSSVLLPSIVRSKALGPERYMARLQNYYDMSAGLAYLLIVPLSLGSSFIIHFLYGKVYESSSAVLTVQVWALLFVFLGAARDQFLIAEGFLKFSFFSTFLGAVLNIGINLFLIPRYGPLGAASATVIAFAITVVVCPYFYSSTRQMSLQLCRAIFFPFRIWMRLRPKRSLPV</sequence>
<protein>
    <submittedName>
        <fullName evidence="2">Polysaccharide biosynthesis protein</fullName>
    </submittedName>
</protein>
<feature type="transmembrane region" description="Helical" evidence="1">
    <location>
        <begin position="375"/>
        <end position="398"/>
    </location>
</feature>
<dbReference type="eggNOG" id="COG2244">
    <property type="taxonomic scope" value="Bacteria"/>
</dbReference>
<feature type="transmembrane region" description="Helical" evidence="1">
    <location>
        <begin position="278"/>
        <end position="295"/>
    </location>
</feature>
<comment type="caution">
    <text evidence="2">The sequence shown here is derived from an EMBL/GenBank/DDBJ whole genome shotgun (WGS) entry which is preliminary data.</text>
</comment>
<dbReference type="STRING" id="497964.CfE428DRAFT_5276"/>
<organism evidence="2 3">
    <name type="scientific">Chthoniobacter flavus Ellin428</name>
    <dbReference type="NCBI Taxonomy" id="497964"/>
    <lineage>
        <taxon>Bacteria</taxon>
        <taxon>Pseudomonadati</taxon>
        <taxon>Verrucomicrobiota</taxon>
        <taxon>Spartobacteria</taxon>
        <taxon>Chthoniobacterales</taxon>
        <taxon>Chthoniobacteraceae</taxon>
        <taxon>Chthoniobacter</taxon>
    </lineage>
</organism>
<reference evidence="2 3" key="1">
    <citation type="journal article" date="2011" name="J. Bacteriol.">
        <title>Genome sequence of Chthoniobacter flavus Ellin428, an aerobic heterotrophic soil bacterium.</title>
        <authorList>
            <person name="Kant R."/>
            <person name="van Passel M.W."/>
            <person name="Palva A."/>
            <person name="Lucas S."/>
            <person name="Lapidus A."/>
            <person name="Glavina Del Rio T."/>
            <person name="Dalin E."/>
            <person name="Tice H."/>
            <person name="Bruce D."/>
            <person name="Goodwin L."/>
            <person name="Pitluck S."/>
            <person name="Larimer F.W."/>
            <person name="Land M.L."/>
            <person name="Hauser L."/>
            <person name="Sangwan P."/>
            <person name="de Vos W.M."/>
            <person name="Janssen P.H."/>
            <person name="Smidt H."/>
        </authorList>
    </citation>
    <scope>NUCLEOTIDE SEQUENCE [LARGE SCALE GENOMIC DNA]</scope>
    <source>
        <strain evidence="2 3">Ellin428</strain>
    </source>
</reference>
<dbReference type="FunCoup" id="B4D8N6">
    <property type="interactions" value="4"/>
</dbReference>
<keyword evidence="3" id="KW-1185">Reference proteome</keyword>
<feature type="transmembrane region" description="Helical" evidence="1">
    <location>
        <begin position="193"/>
        <end position="212"/>
    </location>
</feature>
<dbReference type="PANTHER" id="PTHR43424:SF1">
    <property type="entry name" value="LOCUS PUTATIVE PROTEIN 1-RELATED"/>
    <property type="match status" value="1"/>
</dbReference>
<proteinExistence type="predicted"/>
<dbReference type="Proteomes" id="UP000005824">
    <property type="component" value="Unassembled WGS sequence"/>
</dbReference>
<feature type="transmembrane region" description="Helical" evidence="1">
    <location>
        <begin position="101"/>
        <end position="124"/>
    </location>
</feature>
<keyword evidence="1" id="KW-1133">Transmembrane helix</keyword>
<dbReference type="RefSeq" id="WP_006982597.1">
    <property type="nucleotide sequence ID" value="NZ_ABVL01000022.1"/>
</dbReference>
<dbReference type="EMBL" id="ABVL01000022">
    <property type="protein sequence ID" value="EDY17258.1"/>
    <property type="molecule type" value="Genomic_DNA"/>
</dbReference>
<feature type="transmembrane region" description="Helical" evidence="1">
    <location>
        <begin position="166"/>
        <end position="187"/>
    </location>
</feature>
<gene>
    <name evidence="2" type="ORF">CfE428DRAFT_5276</name>
</gene>
<feature type="transmembrane region" description="Helical" evidence="1">
    <location>
        <begin position="345"/>
        <end position="363"/>
    </location>
</feature>
<evidence type="ECO:0000313" key="3">
    <source>
        <dbReference type="Proteomes" id="UP000005824"/>
    </source>
</evidence>
<evidence type="ECO:0000313" key="2">
    <source>
        <dbReference type="EMBL" id="EDY17258.1"/>
    </source>
</evidence>
<feature type="transmembrane region" description="Helical" evidence="1">
    <location>
        <begin position="404"/>
        <end position="425"/>
    </location>
</feature>
<feature type="transmembrane region" description="Helical" evidence="1">
    <location>
        <begin position="66"/>
        <end position="89"/>
    </location>
</feature>
<accession>B4D8N6</accession>
<dbReference type="InParanoid" id="B4D8N6"/>
<feature type="transmembrane region" description="Helical" evidence="1">
    <location>
        <begin position="136"/>
        <end position="154"/>
    </location>
</feature>
<name>B4D8N6_9BACT</name>
<keyword evidence="1" id="KW-0812">Transmembrane</keyword>
<dbReference type="CDD" id="cd13128">
    <property type="entry name" value="MATE_Wzx_like"/>
    <property type="match status" value="1"/>
</dbReference>
<dbReference type="PANTHER" id="PTHR43424">
    <property type="entry name" value="LOCUS PUTATIVE PROTEIN 1-RELATED"/>
    <property type="match status" value="1"/>
</dbReference>
<dbReference type="InterPro" id="IPR052556">
    <property type="entry name" value="PolySynth_Transporter"/>
</dbReference>
<evidence type="ECO:0000256" key="1">
    <source>
        <dbReference type="SAM" id="Phobius"/>
    </source>
</evidence>
<keyword evidence="1" id="KW-0472">Membrane</keyword>
<dbReference type="AlphaFoldDB" id="B4D8N6"/>
<feature type="transmembrane region" description="Helical" evidence="1">
    <location>
        <begin position="316"/>
        <end position="339"/>
    </location>
</feature>
<dbReference type="Pfam" id="PF13440">
    <property type="entry name" value="Polysacc_synt_3"/>
    <property type="match status" value="1"/>
</dbReference>